<dbReference type="Proteomes" id="UP001642360">
    <property type="component" value="Unassembled WGS sequence"/>
</dbReference>
<comment type="caution">
    <text evidence="2">The sequence shown here is derived from an EMBL/GenBank/DDBJ whole genome shotgun (WGS) entry which is preliminary data.</text>
</comment>
<keyword evidence="3" id="KW-1185">Reference proteome</keyword>
<evidence type="ECO:0000313" key="2">
    <source>
        <dbReference type="EMBL" id="CAK9185113.1"/>
    </source>
</evidence>
<feature type="compositionally biased region" description="Polar residues" evidence="1">
    <location>
        <begin position="1"/>
        <end position="11"/>
    </location>
</feature>
<protein>
    <submittedName>
        <fullName evidence="2">Uncharacterized protein</fullName>
    </submittedName>
</protein>
<organism evidence="2 3">
    <name type="scientific">Ilex paraguariensis</name>
    <name type="common">yerba mate</name>
    <dbReference type="NCBI Taxonomy" id="185542"/>
    <lineage>
        <taxon>Eukaryota</taxon>
        <taxon>Viridiplantae</taxon>
        <taxon>Streptophyta</taxon>
        <taxon>Embryophyta</taxon>
        <taxon>Tracheophyta</taxon>
        <taxon>Spermatophyta</taxon>
        <taxon>Magnoliopsida</taxon>
        <taxon>eudicotyledons</taxon>
        <taxon>Gunneridae</taxon>
        <taxon>Pentapetalae</taxon>
        <taxon>asterids</taxon>
        <taxon>campanulids</taxon>
        <taxon>Aquifoliales</taxon>
        <taxon>Aquifoliaceae</taxon>
        <taxon>Ilex</taxon>
    </lineage>
</organism>
<accession>A0ABC8UVK6</accession>
<feature type="region of interest" description="Disordered" evidence="1">
    <location>
        <begin position="1"/>
        <end position="27"/>
    </location>
</feature>
<feature type="compositionally biased region" description="Polar residues" evidence="1">
    <location>
        <begin position="54"/>
        <end position="65"/>
    </location>
</feature>
<evidence type="ECO:0000313" key="3">
    <source>
        <dbReference type="Proteomes" id="UP001642360"/>
    </source>
</evidence>
<name>A0ABC8UVK6_9AQUA</name>
<reference evidence="2 3" key="1">
    <citation type="submission" date="2024-02" db="EMBL/GenBank/DDBJ databases">
        <authorList>
            <person name="Vignale AGUSTIN F."/>
            <person name="Sosa J E."/>
            <person name="Modenutti C."/>
        </authorList>
    </citation>
    <scope>NUCLEOTIDE SEQUENCE [LARGE SCALE GENOMIC DNA]</scope>
</reference>
<gene>
    <name evidence="2" type="ORF">ILEXP_LOCUS55479</name>
</gene>
<evidence type="ECO:0000256" key="1">
    <source>
        <dbReference type="SAM" id="MobiDB-lite"/>
    </source>
</evidence>
<dbReference type="EMBL" id="CAUOFW020009169">
    <property type="protein sequence ID" value="CAK9185113.1"/>
    <property type="molecule type" value="Genomic_DNA"/>
</dbReference>
<dbReference type="AlphaFoldDB" id="A0ABC8UVK6"/>
<feature type="region of interest" description="Disordered" evidence="1">
    <location>
        <begin position="54"/>
        <end position="73"/>
    </location>
</feature>
<proteinExistence type="predicted"/>
<sequence length="139" mass="15059">MQSSSTVETDATPTPTVPSPTVSPPSSTSTYESVLSLPLVVDLSLPVEATSIVPPQTSLRHSQPPSQHPMLTCSRDGTRKARTFLATKDPIPRAIQAPILYFDFFISICFVFRARAKPLPCFSPVTSGLAICLSDQLIW</sequence>